<keyword evidence="4" id="KW-0106">Calcium</keyword>
<dbReference type="CDD" id="cd16031">
    <property type="entry name" value="G6S_like"/>
    <property type="match status" value="1"/>
</dbReference>
<keyword evidence="3" id="KW-0378">Hydrolase</keyword>
<dbReference type="PROSITE" id="PS00523">
    <property type="entry name" value="SULFATASE_1"/>
    <property type="match status" value="1"/>
</dbReference>
<dbReference type="PANTHER" id="PTHR42693:SF33">
    <property type="entry name" value="ARYLSULFATASE"/>
    <property type="match status" value="1"/>
</dbReference>
<dbReference type="InterPro" id="IPR050738">
    <property type="entry name" value="Sulfatase"/>
</dbReference>
<evidence type="ECO:0000313" key="8">
    <source>
        <dbReference type="Proteomes" id="UP001218231"/>
    </source>
</evidence>
<reference evidence="7 8" key="1">
    <citation type="submission" date="2023-02" db="EMBL/GenBank/DDBJ databases">
        <title>Genome sequence of Novosphingobium humi KACC 19094.</title>
        <authorList>
            <person name="Kim S."/>
            <person name="Heo J."/>
            <person name="Kwon S.-W."/>
        </authorList>
    </citation>
    <scope>NUCLEOTIDE SEQUENCE [LARGE SCALE GENOMIC DNA]</scope>
    <source>
        <strain evidence="7 8">KACC 19094</strain>
    </source>
</reference>
<evidence type="ECO:0000313" key="7">
    <source>
        <dbReference type="EMBL" id="WCT77467.1"/>
    </source>
</evidence>
<evidence type="ECO:0000256" key="1">
    <source>
        <dbReference type="ARBA" id="ARBA00008779"/>
    </source>
</evidence>
<dbReference type="EMBL" id="CP117417">
    <property type="protein sequence ID" value="WCT77467.1"/>
    <property type="molecule type" value="Genomic_DNA"/>
</dbReference>
<feature type="domain" description="Sulfatase N-terminal" evidence="6">
    <location>
        <begin position="46"/>
        <end position="389"/>
    </location>
</feature>
<keyword evidence="2" id="KW-0479">Metal-binding</keyword>
<dbReference type="InterPro" id="IPR000917">
    <property type="entry name" value="Sulfatase_N"/>
</dbReference>
<protein>
    <submittedName>
        <fullName evidence="7">Sulfatase</fullName>
    </submittedName>
</protein>
<dbReference type="SUPFAM" id="SSF53649">
    <property type="entry name" value="Alkaline phosphatase-like"/>
    <property type="match status" value="1"/>
</dbReference>
<gene>
    <name evidence="7" type="ORF">PQ457_00275</name>
</gene>
<dbReference type="Pfam" id="PF00884">
    <property type="entry name" value="Sulfatase"/>
    <property type="match status" value="1"/>
</dbReference>
<dbReference type="PANTHER" id="PTHR42693">
    <property type="entry name" value="ARYLSULFATASE FAMILY MEMBER"/>
    <property type="match status" value="1"/>
</dbReference>
<evidence type="ECO:0000256" key="5">
    <source>
        <dbReference type="SAM" id="SignalP"/>
    </source>
</evidence>
<feature type="signal peptide" evidence="5">
    <location>
        <begin position="1"/>
        <end position="27"/>
    </location>
</feature>
<proteinExistence type="inferred from homology"/>
<evidence type="ECO:0000256" key="4">
    <source>
        <dbReference type="ARBA" id="ARBA00022837"/>
    </source>
</evidence>
<dbReference type="InterPro" id="IPR024607">
    <property type="entry name" value="Sulfatase_CS"/>
</dbReference>
<dbReference type="InterPro" id="IPR017850">
    <property type="entry name" value="Alkaline_phosphatase_core_sf"/>
</dbReference>
<keyword evidence="8" id="KW-1185">Reference proteome</keyword>
<dbReference type="RefSeq" id="WP_273617839.1">
    <property type="nucleotide sequence ID" value="NZ_CP117417.1"/>
</dbReference>
<dbReference type="Proteomes" id="UP001218231">
    <property type="component" value="Chromosome"/>
</dbReference>
<evidence type="ECO:0000259" key="6">
    <source>
        <dbReference type="Pfam" id="PF00884"/>
    </source>
</evidence>
<keyword evidence="5" id="KW-0732">Signal</keyword>
<feature type="chain" id="PRO_5045740634" evidence="5">
    <location>
        <begin position="28"/>
        <end position="573"/>
    </location>
</feature>
<sequence>MAKLHKVILGGAACFAAVAFQSGTAQAAPKPAPSAPAPADAPARPRNIIFVLVDDLRFDGMGFLQPGLLQTPNIDRMAREGTYFPNGVTTSSLCSPSRATILTGMTARNHGVVDNNNSSEEGLTFFPKYLQQAGYQTAFIGKWHMGNDTDAPRPGFDKWLSFKGQGHYYPKGDLPAAAVAAGKSNMFNVDGKEVPQTGYITDELTDYAMNWLEKERDPKKPFFLYLSHKAVHSDPLPPPRYAHQYDKAKFTLPASAENTPENYKGKPRWVYDQRNTWHGIDFFYNSDMKMTDYLKYYYATLSAVDDSLGRIMAYLKKNHLEKDTLVVFTSDNGFQIGDHGLIDKRTAYEASVRVPLVMWEPGTVPANTVNTGRVRGLDFAPTFLTAAGVKTMPQQFEGQNAWGLITGAQKPAQWNPSDFIYEYYWEWSFPETPTTFAITRGNLKYIQYHGIYDREELYDIGADPTEMTNLIDDPAHLSDKITLRAALFKELANRQGKHAIPYTARQSIGSVRRMKGGTGAAPFPDEWLVEPNRADRMDDIIPDSAFKAAAHAAGRPFMNAPTVDQQFKQIPAR</sequence>
<organism evidence="7 8">
    <name type="scientific">Novosphingobium humi</name>
    <dbReference type="NCBI Taxonomy" id="2282397"/>
    <lineage>
        <taxon>Bacteria</taxon>
        <taxon>Pseudomonadati</taxon>
        <taxon>Pseudomonadota</taxon>
        <taxon>Alphaproteobacteria</taxon>
        <taxon>Sphingomonadales</taxon>
        <taxon>Sphingomonadaceae</taxon>
        <taxon>Novosphingobium</taxon>
    </lineage>
</organism>
<dbReference type="Gene3D" id="3.40.720.10">
    <property type="entry name" value="Alkaline Phosphatase, subunit A"/>
    <property type="match status" value="1"/>
</dbReference>
<name>A0ABY7TW43_9SPHN</name>
<dbReference type="PROSITE" id="PS00149">
    <property type="entry name" value="SULFATASE_2"/>
    <property type="match status" value="1"/>
</dbReference>
<evidence type="ECO:0000256" key="2">
    <source>
        <dbReference type="ARBA" id="ARBA00022723"/>
    </source>
</evidence>
<accession>A0ABY7TW43</accession>
<comment type="similarity">
    <text evidence="1">Belongs to the sulfatase family.</text>
</comment>
<evidence type="ECO:0000256" key="3">
    <source>
        <dbReference type="ARBA" id="ARBA00022801"/>
    </source>
</evidence>